<proteinExistence type="predicted"/>
<dbReference type="VEuPathDB" id="AmoebaDB:NfTy_070890"/>
<name>A0A6A5BVZ8_NAEFO</name>
<feature type="compositionally biased region" description="Polar residues" evidence="1">
    <location>
        <begin position="579"/>
        <end position="591"/>
    </location>
</feature>
<feature type="transmembrane region" description="Helical" evidence="2">
    <location>
        <begin position="314"/>
        <end position="336"/>
    </location>
</feature>
<dbReference type="VEuPathDB" id="AmoebaDB:NF0064110"/>
<gene>
    <name evidence="3" type="ORF">FDP41_003507</name>
</gene>
<protein>
    <submittedName>
        <fullName evidence="3">Uncharacterized protein</fullName>
    </submittedName>
</protein>
<feature type="compositionally biased region" description="Basic and acidic residues" evidence="1">
    <location>
        <begin position="623"/>
        <end position="633"/>
    </location>
</feature>
<dbReference type="GeneID" id="68110725"/>
<feature type="compositionally biased region" description="Low complexity" evidence="1">
    <location>
        <begin position="603"/>
        <end position="622"/>
    </location>
</feature>
<keyword evidence="2" id="KW-0812">Transmembrane</keyword>
<dbReference type="Proteomes" id="UP000444721">
    <property type="component" value="Unassembled WGS sequence"/>
</dbReference>
<evidence type="ECO:0000256" key="2">
    <source>
        <dbReference type="SAM" id="Phobius"/>
    </source>
</evidence>
<keyword evidence="2" id="KW-1133">Transmembrane helix</keyword>
<keyword evidence="2" id="KW-0472">Membrane</keyword>
<feature type="transmembrane region" description="Helical" evidence="2">
    <location>
        <begin position="44"/>
        <end position="77"/>
    </location>
</feature>
<organism evidence="3 4">
    <name type="scientific">Naegleria fowleri</name>
    <name type="common">Brain eating amoeba</name>
    <dbReference type="NCBI Taxonomy" id="5763"/>
    <lineage>
        <taxon>Eukaryota</taxon>
        <taxon>Discoba</taxon>
        <taxon>Heterolobosea</taxon>
        <taxon>Tetramitia</taxon>
        <taxon>Eutetramitia</taxon>
        <taxon>Vahlkampfiidae</taxon>
        <taxon>Naegleria</taxon>
    </lineage>
</organism>
<keyword evidence="4" id="KW-1185">Reference proteome</keyword>
<feature type="transmembrane region" description="Helical" evidence="2">
    <location>
        <begin position="116"/>
        <end position="136"/>
    </location>
</feature>
<feature type="transmembrane region" description="Helical" evidence="2">
    <location>
        <begin position="178"/>
        <end position="199"/>
    </location>
</feature>
<feature type="transmembrane region" description="Helical" evidence="2">
    <location>
        <begin position="401"/>
        <end position="423"/>
    </location>
</feature>
<comment type="caution">
    <text evidence="3">The sequence shown here is derived from an EMBL/GenBank/DDBJ whole genome shotgun (WGS) entry which is preliminary data.</text>
</comment>
<evidence type="ECO:0000313" key="4">
    <source>
        <dbReference type="Proteomes" id="UP000444721"/>
    </source>
</evidence>
<dbReference type="AlphaFoldDB" id="A0A6A5BVZ8"/>
<evidence type="ECO:0000256" key="1">
    <source>
        <dbReference type="SAM" id="MobiDB-lite"/>
    </source>
</evidence>
<evidence type="ECO:0000313" key="3">
    <source>
        <dbReference type="EMBL" id="KAF0977515.1"/>
    </source>
</evidence>
<feature type="transmembrane region" description="Helical" evidence="2">
    <location>
        <begin position="357"/>
        <end position="381"/>
    </location>
</feature>
<sequence>MNLSNPSWSGGGTMNSATSTTTTSMILLVNSTQFLLSSNSIQDLTISFVSLFLCLFLIGISMIFMIHYLCVCSVYTFREYSNMRKLKKQGNASRSYYESLIPYNGSVKFFETSQPILFIVSSFSILVWTIGTLLYYNLIRMHWYGPEDATNQVGSFTTRRIYCIFTYIWFHYLWGSNLWGIVLLARLFSLFVYNVRFDLKSRKNSNAKKQYYSLVMILLIGSVTMCIGVVHSIFMKFNTQPNYSYNTSSSVSNNSSSRNNNDTINNSSNNNINSGSIGYEDLLNSPIVCNRLNSIPSSDSSISQYDPNTIALVFLQYLILGGIALLWILNCCVYFKQCLCCAWKNEFPNILFKRLEFYIYLITFLFYFLDVTQFNVVSFLYGFDQVSIEDIPLGIRYSNVLAIPILEIILFFGVNAHVLFRFYCICCCGNKEYIRSYKTYEDKQLSCNIVLDTTRSRNTSKLLFTGTTVSSNSHMTLNDSSTNSCGACTARHMTHVMTELDEYFKRPTNMKTTLSSIATHNVSPPPVALTTTTTTVSSREGTNVMYSPMNSTSRTNSSHSLHSTQPILTTHYIPSRNIYVSSPKNNRNSLKSEPLPYHGLENSGKTSSMKSNRSSIRSSSSKKSSDSRVHFLE</sequence>
<reference evidence="3 4" key="1">
    <citation type="journal article" date="2019" name="Sci. Rep.">
        <title>Nanopore sequencing improves the draft genome of the human pathogenic amoeba Naegleria fowleri.</title>
        <authorList>
            <person name="Liechti N."/>
            <person name="Schurch N."/>
            <person name="Bruggmann R."/>
            <person name="Wittwer M."/>
        </authorList>
    </citation>
    <scope>NUCLEOTIDE SEQUENCE [LARGE SCALE GENOMIC DNA]</scope>
    <source>
        <strain evidence="3 4">ATCC 30894</strain>
    </source>
</reference>
<dbReference type="EMBL" id="VFQX01000034">
    <property type="protein sequence ID" value="KAF0977515.1"/>
    <property type="molecule type" value="Genomic_DNA"/>
</dbReference>
<feature type="region of interest" description="Disordered" evidence="1">
    <location>
        <begin position="579"/>
        <end position="633"/>
    </location>
</feature>
<dbReference type="VEuPathDB" id="AmoebaDB:FDP41_003507"/>
<dbReference type="OrthoDB" id="10402589at2759"/>
<feature type="transmembrane region" description="Helical" evidence="2">
    <location>
        <begin position="211"/>
        <end position="234"/>
    </location>
</feature>
<dbReference type="RefSeq" id="XP_044562228.1">
    <property type="nucleotide sequence ID" value="XM_044706819.1"/>
</dbReference>
<accession>A0A6A5BVZ8</accession>